<reference evidence="1 2" key="1">
    <citation type="submission" date="2016-09" db="EMBL/GenBank/DDBJ databases">
        <title>Desulfuribacillus arsenicus sp. nov., an obligately anaerobic, dissimilatory arsenic- and antimonate-reducing bacterium isolated from anoxic sediments.</title>
        <authorList>
            <person name="Abin C.A."/>
            <person name="Hollibaugh J.T."/>
        </authorList>
    </citation>
    <scope>NUCLEOTIDE SEQUENCE [LARGE SCALE GENOMIC DNA]</scope>
    <source>
        <strain evidence="1 2">MLFW-2</strain>
    </source>
</reference>
<evidence type="ECO:0000313" key="2">
    <source>
        <dbReference type="Proteomes" id="UP000095255"/>
    </source>
</evidence>
<proteinExistence type="predicted"/>
<dbReference type="RefSeq" id="WP_069700948.1">
    <property type="nucleotide sequence ID" value="NZ_MJAT01000002.1"/>
</dbReference>
<name>A0A1E5L8X4_9FIRM</name>
<accession>A0A1E5L8X4</accession>
<keyword evidence="2" id="KW-1185">Reference proteome</keyword>
<dbReference type="EMBL" id="MJAT01000002">
    <property type="protein sequence ID" value="OEH86581.1"/>
    <property type="molecule type" value="Genomic_DNA"/>
</dbReference>
<comment type="caution">
    <text evidence="1">The sequence shown here is derived from an EMBL/GenBank/DDBJ whole genome shotgun (WGS) entry which is preliminary data.</text>
</comment>
<dbReference type="Proteomes" id="UP000095255">
    <property type="component" value="Unassembled WGS sequence"/>
</dbReference>
<protein>
    <submittedName>
        <fullName evidence="1">Uncharacterized protein</fullName>
    </submittedName>
</protein>
<dbReference type="AlphaFoldDB" id="A0A1E5L8X4"/>
<organism evidence="1 2">
    <name type="scientific">Desulfuribacillus stibiiarsenatis</name>
    <dbReference type="NCBI Taxonomy" id="1390249"/>
    <lineage>
        <taxon>Bacteria</taxon>
        <taxon>Bacillati</taxon>
        <taxon>Bacillota</taxon>
        <taxon>Desulfuribacillia</taxon>
        <taxon>Desulfuribacillales</taxon>
        <taxon>Desulfuribacillaceae</taxon>
        <taxon>Desulfuribacillus</taxon>
    </lineage>
</organism>
<evidence type="ECO:0000313" key="1">
    <source>
        <dbReference type="EMBL" id="OEH86581.1"/>
    </source>
</evidence>
<sequence>MSEVKITFIYQSEYGDQTFSSIDDVSNQAVKREIIDKIERWSRKVRKAAAEQVLQQQLGLEQAKKFNVTFSDKQK</sequence>
<gene>
    <name evidence="1" type="ORF">BHU72_09985</name>
</gene>